<keyword evidence="7" id="KW-1185">Reference proteome</keyword>
<dbReference type="EMBL" id="UPPP01000057">
    <property type="protein sequence ID" value="VBB05583.1"/>
    <property type="molecule type" value="Genomic_DNA"/>
</dbReference>
<dbReference type="SUPFAM" id="SSF110849">
    <property type="entry name" value="ParB/Sulfiredoxin"/>
    <property type="match status" value="1"/>
</dbReference>
<evidence type="ECO:0000256" key="3">
    <source>
        <dbReference type="ARBA" id="ARBA00022691"/>
    </source>
</evidence>
<accession>A0A498R5V2</accession>
<dbReference type="GO" id="GO:0003677">
    <property type="term" value="F:DNA binding"/>
    <property type="evidence" value="ECO:0007669"/>
    <property type="project" value="InterPro"/>
</dbReference>
<dbReference type="Gene3D" id="3.40.50.150">
    <property type="entry name" value="Vaccinia Virus protein VP39"/>
    <property type="match status" value="1"/>
</dbReference>
<dbReference type="GO" id="GO:0008170">
    <property type="term" value="F:N-methyltransferase activity"/>
    <property type="evidence" value="ECO:0007669"/>
    <property type="project" value="InterPro"/>
</dbReference>
<keyword evidence="2 6" id="KW-0808">Transferase</keyword>
<dbReference type="InterPro" id="IPR003115">
    <property type="entry name" value="ParB_N"/>
</dbReference>
<dbReference type="SUPFAM" id="SSF53335">
    <property type="entry name" value="S-adenosyl-L-methionine-dependent methyltransferases"/>
    <property type="match status" value="1"/>
</dbReference>
<organism evidence="6 7">
    <name type="scientific">Lucifera butyrica</name>
    <dbReference type="NCBI Taxonomy" id="1351585"/>
    <lineage>
        <taxon>Bacteria</taxon>
        <taxon>Bacillati</taxon>
        <taxon>Bacillota</taxon>
        <taxon>Negativicutes</taxon>
        <taxon>Veillonellales</taxon>
        <taxon>Veillonellaceae</taxon>
        <taxon>Lucifera</taxon>
    </lineage>
</organism>
<protein>
    <submittedName>
        <fullName evidence="6">N6 adenine-specific dna methyltransferase d21 class</fullName>
    </submittedName>
</protein>
<dbReference type="AlphaFoldDB" id="A0A498R5V2"/>
<dbReference type="Pfam" id="PF01555">
    <property type="entry name" value="N6_N4_Mtase"/>
    <property type="match status" value="1"/>
</dbReference>
<dbReference type="GO" id="GO:0032259">
    <property type="term" value="P:methylation"/>
    <property type="evidence" value="ECO:0007669"/>
    <property type="project" value="UniProtKB-KW"/>
</dbReference>
<dbReference type="PIRSF" id="PIRSF036758">
    <property type="entry name" value="Aden_M_ParB"/>
    <property type="match status" value="1"/>
</dbReference>
<evidence type="ECO:0000256" key="1">
    <source>
        <dbReference type="ARBA" id="ARBA00022603"/>
    </source>
</evidence>
<sequence>MLADKIPVYCAHDELADIATLVPNPHNPNTHPKKQIELLAKIIKNQGWRAPITVSNRSGFVVRGHGRLLAAQLLNVSMVPIDRQDYATEAEEWADLIGDNRIAELSQLDENLLASLLSEINIGDFDVGLTGFTEKQIDNLLADFNVVEVKEDNFDPAAAAAEIKEPITKPGDIWQLGRHRLMCGDATVITDVEKLMAGNLAAMVFTDPPYNVNYQGGTDEQLTIKNDNMPAERFNQFLLDAFTSMFTAAAPGGAIYVCHADSEGSNFRGALQDSGWLLKQCLIWAKNQFVLGRQDYQWQHEPILYGWKPGAAHQWYGGRKKGTVIEDFASLLVQQDGESSLLTFTTGLQTITVRVPSYEVLQSGDDSLSTVWRFEKPLRNGEHPTMKPIGLCARAIQNSSRPGEIVADFFGGSGSTLMAAEQTGRVCCTMELDPVYCDVIVRRWKEFTGQKAVRYL</sequence>
<dbReference type="InterPro" id="IPR002941">
    <property type="entry name" value="DNA_methylase_N4/N6"/>
</dbReference>
<reference evidence="6 7" key="1">
    <citation type="submission" date="2018-06" db="EMBL/GenBank/DDBJ databases">
        <authorList>
            <person name="Strepis N."/>
        </authorList>
    </citation>
    <scope>NUCLEOTIDE SEQUENCE [LARGE SCALE GENOMIC DNA]</scope>
    <source>
        <strain evidence="6">LUCI</strain>
    </source>
</reference>
<dbReference type="CDD" id="cd16403">
    <property type="entry name" value="ParB_N_like_MT"/>
    <property type="match status" value="1"/>
</dbReference>
<feature type="domain" description="ParB-like N-terminal" evidence="5">
    <location>
        <begin position="14"/>
        <end position="101"/>
    </location>
</feature>
<dbReference type="InterPro" id="IPR029063">
    <property type="entry name" value="SAM-dependent_MTases_sf"/>
</dbReference>
<evidence type="ECO:0000256" key="4">
    <source>
        <dbReference type="ARBA" id="ARBA00022747"/>
    </source>
</evidence>
<dbReference type="GO" id="GO:0009307">
    <property type="term" value="P:DNA restriction-modification system"/>
    <property type="evidence" value="ECO:0007669"/>
    <property type="project" value="UniProtKB-KW"/>
</dbReference>
<name>A0A498R5V2_9FIRM</name>
<dbReference type="Proteomes" id="UP000277811">
    <property type="component" value="Unassembled WGS sequence"/>
</dbReference>
<evidence type="ECO:0000313" key="6">
    <source>
        <dbReference type="EMBL" id="VBB05583.1"/>
    </source>
</evidence>
<dbReference type="OrthoDB" id="9800801at2"/>
<dbReference type="InterPro" id="IPR002295">
    <property type="entry name" value="N4/N6-MTase_EcoPI_Mod-like"/>
</dbReference>
<dbReference type="PRINTS" id="PR00506">
    <property type="entry name" value="D21N6MTFRASE"/>
</dbReference>
<evidence type="ECO:0000313" key="7">
    <source>
        <dbReference type="Proteomes" id="UP000277811"/>
    </source>
</evidence>
<dbReference type="InterPro" id="IPR036086">
    <property type="entry name" value="ParB/Sulfiredoxin_sf"/>
</dbReference>
<evidence type="ECO:0000259" key="5">
    <source>
        <dbReference type="SMART" id="SM00470"/>
    </source>
</evidence>
<dbReference type="Gene3D" id="3.90.1530.10">
    <property type="entry name" value="Conserved hypothetical protein from pyrococcus furiosus pfu- 392566-001, ParB domain"/>
    <property type="match status" value="1"/>
</dbReference>
<proteinExistence type="predicted"/>
<evidence type="ECO:0000256" key="2">
    <source>
        <dbReference type="ARBA" id="ARBA00022679"/>
    </source>
</evidence>
<keyword evidence="4" id="KW-0680">Restriction system</keyword>
<keyword evidence="1 6" id="KW-0489">Methyltransferase</keyword>
<dbReference type="InterPro" id="IPR015840">
    <property type="entry name" value="DNA_MeTrfase_ParB"/>
</dbReference>
<gene>
    <name evidence="6" type="ORF">LUCI_0793</name>
</gene>
<dbReference type="SMART" id="SM00470">
    <property type="entry name" value="ParB"/>
    <property type="match status" value="1"/>
</dbReference>
<keyword evidence="3" id="KW-0949">S-adenosyl-L-methionine</keyword>